<feature type="transmembrane region" description="Helical" evidence="7">
    <location>
        <begin position="481"/>
        <end position="502"/>
    </location>
</feature>
<dbReference type="CDD" id="cd03233">
    <property type="entry name" value="ABCG_PDR_domain1"/>
    <property type="match status" value="1"/>
</dbReference>
<evidence type="ECO:0000256" key="1">
    <source>
        <dbReference type="ARBA" id="ARBA00004141"/>
    </source>
</evidence>
<dbReference type="EMBL" id="JAEMWZ010000065">
    <property type="protein sequence ID" value="KAG7138993.1"/>
    <property type="molecule type" value="Genomic_DNA"/>
</dbReference>
<evidence type="ECO:0000256" key="4">
    <source>
        <dbReference type="ARBA" id="ARBA00022989"/>
    </source>
</evidence>
<dbReference type="InterPro" id="IPR003439">
    <property type="entry name" value="ABC_transporter-like_ATP-bd"/>
</dbReference>
<organism evidence="9 10">
    <name type="scientific">Verticillium longisporum</name>
    <name type="common">Verticillium dahliae var. longisporum</name>
    <dbReference type="NCBI Taxonomy" id="100787"/>
    <lineage>
        <taxon>Eukaryota</taxon>
        <taxon>Fungi</taxon>
        <taxon>Dikarya</taxon>
        <taxon>Ascomycota</taxon>
        <taxon>Pezizomycotina</taxon>
        <taxon>Sordariomycetes</taxon>
        <taxon>Hypocreomycetidae</taxon>
        <taxon>Glomerellales</taxon>
        <taxon>Plectosphaerellaceae</taxon>
        <taxon>Verticillium</taxon>
    </lineage>
</organism>
<evidence type="ECO:0000256" key="3">
    <source>
        <dbReference type="ARBA" id="ARBA00022692"/>
    </source>
</evidence>
<dbReference type="GO" id="GO:0005524">
    <property type="term" value="F:ATP binding"/>
    <property type="evidence" value="ECO:0007669"/>
    <property type="project" value="InterPro"/>
</dbReference>
<feature type="transmembrane region" description="Helical" evidence="7">
    <location>
        <begin position="904"/>
        <end position="925"/>
    </location>
</feature>
<feature type="domain" description="ABC transporter" evidence="8">
    <location>
        <begin position="559"/>
        <end position="801"/>
    </location>
</feature>
<dbReference type="PROSITE" id="PS00211">
    <property type="entry name" value="ABC_TRANSPORTER_1"/>
    <property type="match status" value="1"/>
</dbReference>
<name>A0A8I2ZWB3_VERLO</name>
<evidence type="ECO:0000256" key="2">
    <source>
        <dbReference type="ARBA" id="ARBA00022448"/>
    </source>
</evidence>
<dbReference type="Pfam" id="PF06422">
    <property type="entry name" value="PDR_CDR"/>
    <property type="match status" value="1"/>
</dbReference>
<feature type="transmembrane region" description="Helical" evidence="7">
    <location>
        <begin position="793"/>
        <end position="812"/>
    </location>
</feature>
<evidence type="ECO:0000313" key="10">
    <source>
        <dbReference type="Proteomes" id="UP000689129"/>
    </source>
</evidence>
<sequence length="1205" mass="135578">MLLVLGRPGSGCTSLLKVISNSREEFHAVNGDVRYGDIDAKHAMRFRQHMVMNTEDDLHFPTLKVAETIDFAASTKATKGKFKTPEMATTSIEKGFESTLETLGIAHTSDTVVGNEFIRGVSGGERKRVSIAEVMETGAPLQCWDNSTRGLDASNALDFVKALRRAANDQQKSIVATLYQAGNSIYAQFDKVIVLAEGRQIYYGSTRDARKYFEDMGFLSQPGANTADFLTSVVVETERLIRSGFKDSVPRSAPEFETRYRNSAMYRQMMEDMDLVSKDSLSEEIRTLNSVYSLEKTRTIEALSRQSSPYHVSFLRQVRACTKRQFQIIWGDRWSNCLQIASSFCFALVTGSLFYKLSGTSDSIFMKPGALFYPILLFAMNKLSETTVSFTGYLIPVASIHPWFRWIWYINPAAYAFNAVLASEMGTMTLACVEPQYVPFGGTYKESAYRSCTVAGSAPAVQLIDGESFLQVQYRAMVSEIWRNVGILVAFWILFALSTALASELNIHRDTGSSILFHRRNQRREMTRLQDSENAAECQPATSDSETENKSSHLVQTVFTFKDISYYVRHQGHEKQLLKEVSGFVKPGQLVALMGSSGAGKTTLMDVLAQRKDGGRIEGSIMVNGKPQGISFQRTTGYCEQNDVHEPTATVLESLLFSARLRQSYGTQDSDKVQHVHHIMDLLELTSLKHAIVGNPGSGLSIEQRKRLTLATELVAKPSLLGIRTSDEENNDDILDFAAPLFYQVRLVTKRQMVALWRNPDYVWNKIGLHVSNSLFGGFTYWMIGDGLFDLQLRLMAVFNFVFVAPGCINQLQPLFLRNRDIFETREKKSKTYHWFAFIMAQLISEIPLLILCGTLYFACWYFTAGFPVKANISGQVYLEMILYEFLYTSIAQAIAAYSPNEYFAALANPLIVGTALINFCGVVVPYARIQAFWRYWLYYLDPFTYLMGALLQPVIWDVEVECKASELTHIDLPQNTTCGEYMDDFLATNAGYVTDITNQTSCAYCPYSTGADYLRTMNINEKYYGWRDVGITALFCISSNEQEDVPDEKKFDQLDGGEDEFYENQMDYWYWIDDAQCSGPRHTADLPNTKFTATESGLYVNLKRNGGGSLSTELAWEPPDRLVDALPPNLVTLTLYDYAKRNNSAVDAHVVELLDTKSGKLPNLEAIYGFDKKVPGKDWEITSQEDDEDGGHGEDDEAHEADRD</sequence>
<dbReference type="InterPro" id="IPR010929">
    <property type="entry name" value="PDR_CDR_ABC"/>
</dbReference>
<dbReference type="PROSITE" id="PS50893">
    <property type="entry name" value="ABC_TRANSPORTER_2"/>
    <property type="match status" value="1"/>
</dbReference>
<proteinExistence type="predicted"/>
<evidence type="ECO:0000256" key="5">
    <source>
        <dbReference type="ARBA" id="ARBA00023136"/>
    </source>
</evidence>
<keyword evidence="5 7" id="KW-0472">Membrane</keyword>
<dbReference type="OrthoDB" id="245989at2759"/>
<feature type="compositionally biased region" description="Acidic residues" evidence="6">
    <location>
        <begin position="1184"/>
        <end position="1205"/>
    </location>
</feature>
<keyword evidence="2" id="KW-0813">Transport</keyword>
<evidence type="ECO:0000256" key="7">
    <source>
        <dbReference type="SAM" id="Phobius"/>
    </source>
</evidence>
<dbReference type="Pfam" id="PF01061">
    <property type="entry name" value="ABC2_membrane"/>
    <property type="match status" value="2"/>
</dbReference>
<comment type="caution">
    <text evidence="9">The sequence shown here is derived from an EMBL/GenBank/DDBJ whole genome shotgun (WGS) entry which is preliminary data.</text>
</comment>
<comment type="subcellular location">
    <subcellularLocation>
        <location evidence="1">Membrane</location>
        <topology evidence="1">Multi-pass membrane protein</topology>
    </subcellularLocation>
</comment>
<dbReference type="Pfam" id="PF00005">
    <property type="entry name" value="ABC_tran"/>
    <property type="match status" value="2"/>
</dbReference>
<dbReference type="GO" id="GO:0016887">
    <property type="term" value="F:ATP hydrolysis activity"/>
    <property type="evidence" value="ECO:0007669"/>
    <property type="project" value="InterPro"/>
</dbReference>
<feature type="region of interest" description="Disordered" evidence="6">
    <location>
        <begin position="527"/>
        <end position="550"/>
    </location>
</feature>
<dbReference type="InterPro" id="IPR034001">
    <property type="entry name" value="ABCG_PDR_1"/>
</dbReference>
<dbReference type="AlphaFoldDB" id="A0A8I2ZWB3"/>
<dbReference type="PANTHER" id="PTHR19241">
    <property type="entry name" value="ATP-BINDING CASSETTE TRANSPORTER"/>
    <property type="match status" value="1"/>
</dbReference>
<protein>
    <submittedName>
        <fullName evidence="9">ABC multidrug transporter atrB like protein</fullName>
    </submittedName>
</protein>
<dbReference type="InterPro" id="IPR013525">
    <property type="entry name" value="ABC2_TM"/>
</dbReference>
<evidence type="ECO:0000259" key="8">
    <source>
        <dbReference type="PROSITE" id="PS50893"/>
    </source>
</evidence>
<feature type="region of interest" description="Disordered" evidence="6">
    <location>
        <begin position="1179"/>
        <end position="1205"/>
    </location>
</feature>
<keyword evidence="3 7" id="KW-0812">Transmembrane</keyword>
<feature type="transmembrane region" description="Helical" evidence="7">
    <location>
        <begin position="832"/>
        <end position="865"/>
    </location>
</feature>
<evidence type="ECO:0000256" key="6">
    <source>
        <dbReference type="SAM" id="MobiDB-lite"/>
    </source>
</evidence>
<dbReference type="Proteomes" id="UP000689129">
    <property type="component" value="Unassembled WGS sequence"/>
</dbReference>
<reference evidence="9" key="1">
    <citation type="journal article" date="2021" name="Mol. Plant Pathol.">
        <title>A 20-kb lineage-specific genomic region tames virulence in pathogenic amphidiploid Verticillium longisporum.</title>
        <authorList>
            <person name="Harting R."/>
            <person name="Starke J."/>
            <person name="Kusch H."/>
            <person name="Poggeler S."/>
            <person name="Maurus I."/>
            <person name="Schluter R."/>
            <person name="Landesfeind M."/>
            <person name="Bulla I."/>
            <person name="Nowrousian M."/>
            <person name="de Jonge R."/>
            <person name="Stahlhut G."/>
            <person name="Hoff K.J."/>
            <person name="Asshauer K.P."/>
            <person name="Thurmer A."/>
            <person name="Stanke M."/>
            <person name="Daniel R."/>
            <person name="Morgenstern B."/>
            <person name="Thomma B.P.H.J."/>
            <person name="Kronstad J.W."/>
            <person name="Braus-Stromeyer S.A."/>
            <person name="Braus G.H."/>
        </authorList>
    </citation>
    <scope>NUCLEOTIDE SEQUENCE</scope>
    <source>
        <strain evidence="9">Vl32</strain>
    </source>
</reference>
<dbReference type="InterPro" id="IPR017871">
    <property type="entry name" value="ABC_transporter-like_CS"/>
</dbReference>
<keyword evidence="4 7" id="KW-1133">Transmembrane helix</keyword>
<feature type="transmembrane region" description="Helical" evidence="7">
    <location>
        <begin position="937"/>
        <end position="957"/>
    </location>
</feature>
<accession>A0A8I2ZWB3</accession>
<gene>
    <name evidence="9" type="ORF">HYQ45_004039</name>
</gene>
<evidence type="ECO:0000313" key="9">
    <source>
        <dbReference type="EMBL" id="KAG7138993.1"/>
    </source>
</evidence>
<dbReference type="GO" id="GO:0016020">
    <property type="term" value="C:membrane"/>
    <property type="evidence" value="ECO:0007669"/>
    <property type="project" value="UniProtKB-SubCell"/>
</dbReference>
<dbReference type="GO" id="GO:0140359">
    <property type="term" value="F:ABC-type transporter activity"/>
    <property type="evidence" value="ECO:0007669"/>
    <property type="project" value="InterPro"/>
</dbReference>